<accession>A0A2B4R4W6</accession>
<evidence type="ECO:0000313" key="1">
    <source>
        <dbReference type="EMBL" id="PFX11853.1"/>
    </source>
</evidence>
<sequence>MRWKAHFFLNPDTTPCSKETYGFKSTKKPPPIEDLKDFEDEMLKMILSVKFKQGNNSFLNKLKEDTDSIKTELPPLIAADKTMNFYKLESSKYNDLIEKNITKSYKKAQPETIQAIHKQNKDIATKVGIDDRVDTIANKDEFTTLKYHKPTFTNKPTSRLINPTSSEIGKVSKGILDRINSDIAKTSSFNQWKNTASTLMSVLRIPITAARAAPLVQTLRDHSTALAILDSLEMDTPAKKFASLSDLAKQISSIANEEVESFQNNQLSVQSTPASTFRL</sequence>
<gene>
    <name evidence="1" type="ORF">AWC38_SpisGene24283</name>
</gene>
<organism evidence="1 2">
    <name type="scientific">Stylophora pistillata</name>
    <name type="common">Smooth cauliflower coral</name>
    <dbReference type="NCBI Taxonomy" id="50429"/>
    <lineage>
        <taxon>Eukaryota</taxon>
        <taxon>Metazoa</taxon>
        <taxon>Cnidaria</taxon>
        <taxon>Anthozoa</taxon>
        <taxon>Hexacorallia</taxon>
        <taxon>Scleractinia</taxon>
        <taxon>Astrocoeniina</taxon>
        <taxon>Pocilloporidae</taxon>
        <taxon>Stylophora</taxon>
    </lineage>
</organism>
<evidence type="ECO:0000313" key="2">
    <source>
        <dbReference type="Proteomes" id="UP000225706"/>
    </source>
</evidence>
<dbReference type="OrthoDB" id="5970526at2759"/>
<reference evidence="2" key="1">
    <citation type="journal article" date="2017" name="bioRxiv">
        <title>Comparative analysis of the genomes of Stylophora pistillata and Acropora digitifera provides evidence for extensive differences between species of corals.</title>
        <authorList>
            <person name="Voolstra C.R."/>
            <person name="Li Y."/>
            <person name="Liew Y.J."/>
            <person name="Baumgarten S."/>
            <person name="Zoccola D."/>
            <person name="Flot J.-F."/>
            <person name="Tambutte S."/>
            <person name="Allemand D."/>
            <person name="Aranda M."/>
        </authorList>
    </citation>
    <scope>NUCLEOTIDE SEQUENCE [LARGE SCALE GENOMIC DNA]</scope>
</reference>
<dbReference type="Proteomes" id="UP000225706">
    <property type="component" value="Unassembled WGS sequence"/>
</dbReference>
<proteinExistence type="predicted"/>
<dbReference type="EMBL" id="LSMT01001813">
    <property type="protein sequence ID" value="PFX11853.1"/>
    <property type="molecule type" value="Genomic_DNA"/>
</dbReference>
<protein>
    <submittedName>
        <fullName evidence="1">Uncharacterized protein</fullName>
    </submittedName>
</protein>
<name>A0A2B4R4W6_STYPI</name>
<comment type="caution">
    <text evidence="1">The sequence shown here is derived from an EMBL/GenBank/DDBJ whole genome shotgun (WGS) entry which is preliminary data.</text>
</comment>
<keyword evidence="2" id="KW-1185">Reference proteome</keyword>
<dbReference type="AlphaFoldDB" id="A0A2B4R4W6"/>